<dbReference type="EMBL" id="CXST01000006">
    <property type="protein sequence ID" value="CTQ47321.1"/>
    <property type="molecule type" value="Genomic_DNA"/>
</dbReference>
<reference evidence="2" key="1">
    <citation type="submission" date="2015-07" db="EMBL/GenBank/DDBJ databases">
        <authorList>
            <person name="Rodrigo-Torres Lidia"/>
            <person name="Arahal R.David."/>
        </authorList>
    </citation>
    <scope>NUCLEOTIDE SEQUENCE [LARGE SCALE GENOMIC DNA]</scope>
    <source>
        <strain evidence="2">CECT 4801</strain>
    </source>
</reference>
<sequence length="154" mass="17009">MPTTQTTKTTDRIDILALKAMGSASKSPTEHDVRNGFYRYREAAHVLDCMAIDEVNRAYWRRTYGVPCDSPESVRLAVHDSEAGVFAAELARMVAIDGHKDFIDCGHQYGMKAMQSAQSLLCLPWLKRGRAMAAQAMRPMNAATTSGNVVRFPG</sequence>
<dbReference type="RefSeq" id="WP_055661362.1">
    <property type="nucleotide sequence ID" value="NZ_CXST01000006.1"/>
</dbReference>
<organism evidence="1 2">
    <name type="scientific">Roseibium aggregatum</name>
    <dbReference type="NCBI Taxonomy" id="187304"/>
    <lineage>
        <taxon>Bacteria</taxon>
        <taxon>Pseudomonadati</taxon>
        <taxon>Pseudomonadota</taxon>
        <taxon>Alphaproteobacteria</taxon>
        <taxon>Hyphomicrobiales</taxon>
        <taxon>Stappiaceae</taxon>
        <taxon>Roseibium</taxon>
    </lineage>
</organism>
<name>A0A0M6YE74_9HYPH</name>
<evidence type="ECO:0000313" key="1">
    <source>
        <dbReference type="EMBL" id="CTQ47321.1"/>
    </source>
</evidence>
<dbReference type="Proteomes" id="UP000048926">
    <property type="component" value="Unassembled WGS sequence"/>
</dbReference>
<dbReference type="AlphaFoldDB" id="A0A0M6YE74"/>
<gene>
    <name evidence="1" type="ORF">LAL4801_05783</name>
</gene>
<protein>
    <submittedName>
        <fullName evidence="1">Uncharacterized protein</fullName>
    </submittedName>
</protein>
<proteinExistence type="predicted"/>
<evidence type="ECO:0000313" key="2">
    <source>
        <dbReference type="Proteomes" id="UP000048926"/>
    </source>
</evidence>
<accession>A0A0M6YE74</accession>
<keyword evidence="2" id="KW-1185">Reference proteome</keyword>